<accession>A0ABT8YBT1</accession>
<protein>
    <recommendedName>
        <fullName evidence="2">DUF11 domain-containing protein</fullName>
    </recommendedName>
</protein>
<evidence type="ECO:0000313" key="3">
    <source>
        <dbReference type="EMBL" id="MDO6415806.1"/>
    </source>
</evidence>
<evidence type="ECO:0000259" key="2">
    <source>
        <dbReference type="Pfam" id="PF01345"/>
    </source>
</evidence>
<evidence type="ECO:0000256" key="1">
    <source>
        <dbReference type="SAM" id="SignalP"/>
    </source>
</evidence>
<proteinExistence type="predicted"/>
<dbReference type="InterPro" id="IPR051172">
    <property type="entry name" value="Chlamydia_OmcB"/>
</dbReference>
<dbReference type="PANTHER" id="PTHR34819:SF5">
    <property type="entry name" value="CONSERVED REPEAT DOMAIN PROTEIN"/>
    <property type="match status" value="1"/>
</dbReference>
<dbReference type="NCBIfam" id="TIGR01451">
    <property type="entry name" value="B_ant_repeat"/>
    <property type="match status" value="1"/>
</dbReference>
<organism evidence="3 4">
    <name type="scientific">Sphingomonas natans</name>
    <dbReference type="NCBI Taxonomy" id="3063330"/>
    <lineage>
        <taxon>Bacteria</taxon>
        <taxon>Pseudomonadati</taxon>
        <taxon>Pseudomonadota</taxon>
        <taxon>Alphaproteobacteria</taxon>
        <taxon>Sphingomonadales</taxon>
        <taxon>Sphingomonadaceae</taxon>
        <taxon>Sphingomonas</taxon>
    </lineage>
</organism>
<dbReference type="EMBL" id="JAUOTP010000007">
    <property type="protein sequence ID" value="MDO6415806.1"/>
    <property type="molecule type" value="Genomic_DNA"/>
</dbReference>
<feature type="chain" id="PRO_5047257068" description="DUF11 domain-containing protein" evidence="1">
    <location>
        <begin position="24"/>
        <end position="1665"/>
    </location>
</feature>
<dbReference type="Proteomes" id="UP001169764">
    <property type="component" value="Unassembled WGS sequence"/>
</dbReference>
<dbReference type="InterPro" id="IPR047589">
    <property type="entry name" value="DUF11_rpt"/>
</dbReference>
<keyword evidence="4" id="KW-1185">Reference proteome</keyword>
<dbReference type="PANTHER" id="PTHR34819">
    <property type="entry name" value="LARGE CYSTEINE-RICH PERIPLASMIC PROTEIN OMCB"/>
    <property type="match status" value="1"/>
</dbReference>
<dbReference type="InterPro" id="IPR001434">
    <property type="entry name" value="OmcB-like_DUF11"/>
</dbReference>
<dbReference type="Gene3D" id="2.60.40.10">
    <property type="entry name" value="Immunoglobulins"/>
    <property type="match status" value="1"/>
</dbReference>
<name>A0ABT8YBT1_9SPHN</name>
<gene>
    <name evidence="3" type="ORF">Q4F19_15550</name>
</gene>
<feature type="domain" description="DUF11" evidence="2">
    <location>
        <begin position="346"/>
        <end position="450"/>
    </location>
</feature>
<dbReference type="Pfam" id="PF01345">
    <property type="entry name" value="DUF11"/>
    <property type="match status" value="1"/>
</dbReference>
<evidence type="ECO:0000313" key="4">
    <source>
        <dbReference type="Proteomes" id="UP001169764"/>
    </source>
</evidence>
<comment type="caution">
    <text evidence="3">The sequence shown here is derived from an EMBL/GenBank/DDBJ whole genome shotgun (WGS) entry which is preliminary data.</text>
</comment>
<dbReference type="InterPro" id="IPR013783">
    <property type="entry name" value="Ig-like_fold"/>
</dbReference>
<feature type="signal peptide" evidence="1">
    <location>
        <begin position="1"/>
        <end position="23"/>
    </location>
</feature>
<sequence>MPFARAPLLCLAALIGLATAAPAAAELVTRVDNTATLSFGSADARQSVSSNTTSLDVDVTKRPTTLSFRLLPPGYQLSGMTCETSPKLRFVPAPIDQATLEAAPVLETLDIDTPMIMVLDNQAGNHDPKARETSWITVTADNFDIVLPLVETGENTGVFAGGVPSGGSDPATSACDPTLTRRARLKLSFIEDDYSLPSTFSLLIDPAGYVFDSETGALVDGAEVTLLDENGRPAEVYGDDGKSRYPATVISGASATDASGRKYVFAQGHYRFPLVAAGRYHLQIAPPGGYTAPSKKDRAALDLLKDPTGQPFLLNEASFGGTFELSDPDPFYSDIPLDRAGETVLLLTKTASVREASPGDFIQYRVVLQNRGTVPAYNIHLTDILPPGLRFEPGSHRGAEPPKVGGNGRNLDFEVPVVAPKASVEVRYVVSVAPGAPAGEAINRVLASGSSGVTANEAAAAVRLKPLLFTDGFTVIGRVTEGDCSDPIDHRKGLGGIRLLMEDGTYVVTDHDGLYHFEGVRPGRHVVQLDTASVPASHEAVACDQDTRQARSAISRFVESDGGLLKRVDFQLRPTGKAATTKQALPILVADEATAAGNRDWFAGQQPGVEMLFPQIDHNPRAPALRVVIKHLPSQHVALRINGVLSDPLAFDTTDTDPTGTIAISRWTGLPIGEGDNRIEARILDAQGAVVTTIERVVHSASVASHAAIVPDKSRLVADGVTQPLLAVKVTNRDGHPVRDGTLLPFHVDQPYTAAVDAELAQARQLTAGGRATTTARVTGDEGLAFIALEPTTQAGSVHAQVTLTEEKMTRTSDIRAWLSASVKDWMVVGFGSGTLGYDTLNKHRGALDGSGAGESVHDGHLALYAKGRIKGSWLATIAYDSDRTRDRDRGLLGVIDPDRYYTVYGDGSRQGYDAPTERKLYLRLERREFYALFGDYETGLTDTQLGRYSRTLNGVKTAYNGNHLTFTAFGAHTDELYARDEIQGNGLSGPYRLSGRDIVPNSDKLRIEVRDRFRSELIVSSTQMTRHIDYDIDTALGTIRFREPVLTRDSSLNPIIIVVDYETYGRGRKLVAGGRAALKLAGDKVEVGATALRDETITVATVLAVDAKAKLGQVAELRAEAATGGKDGLESGRAWLVEAEHHSPSLDLLGYARQQDLGFGVGQQNLVEAGTRKLGLDGRLRLTERLAVTGTAWHQDQLATGGERDAADVRIELRRARGTIFVGSQLAMDRGIDGKNRDSRLLTLGGTQAVMDGKLTLSGQTQIAPGGDKDSVDFPIRHQLQLAYRVTSDVRVLGGYEIAQGKDFTAHTKQVGFDVSPWAGAKLMSTINQQGVGNAIGENGQRTFAQYGLNQSLPLGEKWTVDATVDASSTVRGRIPEGAVINAFQPVASGGTLAQDGTNGDYTAVTMGANYRARLWSWNGRLEVRRSDAGNRIGLTSNVLRSLGEGRTLAGAVRWYQVKQDGGATAAYATADVSLAWRPLDSRWSILERLTARNERADAGFTDRNVLGVPAYGGGYQATLRFINNVAVNYRSGPEGQGHGIEATLYYGVKWVRGSFGADDYSGLIDVIGFDLRRDLGRKFDVGVQGSTQHAWERKSIAFSGGPTVGVSPATNVWITAGYNVAGFRDRDFSKDRYTRSGPYLTMRLKFDQRTIGDAASTVLGRRF</sequence>
<dbReference type="RefSeq" id="WP_303544291.1">
    <property type="nucleotide sequence ID" value="NZ_JAUOTP010000007.1"/>
</dbReference>
<keyword evidence="1" id="KW-0732">Signal</keyword>
<reference evidence="3" key="1">
    <citation type="submission" date="2023-07" db="EMBL/GenBank/DDBJ databases">
        <authorList>
            <person name="Kim M."/>
        </authorList>
    </citation>
    <scope>NUCLEOTIDE SEQUENCE</scope>
    <source>
        <strain evidence="3">BIUV-7</strain>
    </source>
</reference>